<keyword evidence="1" id="KW-0472">Membrane</keyword>
<keyword evidence="3" id="KW-1185">Reference proteome</keyword>
<dbReference type="OrthoDB" id="4948879at2"/>
<evidence type="ECO:0000313" key="2">
    <source>
        <dbReference type="EMBL" id="KAB1633392.1"/>
    </source>
</evidence>
<evidence type="ECO:0000256" key="1">
    <source>
        <dbReference type="SAM" id="Phobius"/>
    </source>
</evidence>
<keyword evidence="1" id="KW-1133">Transmembrane helix</keyword>
<protein>
    <submittedName>
        <fullName evidence="2">Uncharacterized protein</fullName>
    </submittedName>
</protein>
<evidence type="ECO:0000313" key="3">
    <source>
        <dbReference type="Proteomes" id="UP000481339"/>
    </source>
</evidence>
<name>A0A7C8FTN7_9MICO</name>
<organism evidence="2 3">
    <name type="scientific">Pseudoclavibacter caeni</name>
    <dbReference type="NCBI Taxonomy" id="908846"/>
    <lineage>
        <taxon>Bacteria</taxon>
        <taxon>Bacillati</taxon>
        <taxon>Actinomycetota</taxon>
        <taxon>Actinomycetes</taxon>
        <taxon>Micrococcales</taxon>
        <taxon>Microbacteriaceae</taxon>
        <taxon>Pseudoclavibacter</taxon>
    </lineage>
</organism>
<feature type="transmembrane region" description="Helical" evidence="1">
    <location>
        <begin position="129"/>
        <end position="155"/>
    </location>
</feature>
<feature type="transmembrane region" description="Helical" evidence="1">
    <location>
        <begin position="42"/>
        <end position="60"/>
    </location>
</feature>
<sequence length="169" mass="17282">MFDLVAGLPWHVLVVHAVVVVGPLAACAAVVYAVWGRSRSWLRWPLAVAAVVVFVSAIVANSSGEALQRRVEASVRSGATSSAEFALVSDHVDVGSVAAVVCAGFALGVLVCVFWLLPPRRSPVLAGVAHGLFPAAVKVAMVLVSLVVIGAVVWAGHSGAAAAWTGRLG</sequence>
<proteinExistence type="predicted"/>
<dbReference type="EMBL" id="WBKA01000001">
    <property type="protein sequence ID" value="KAB1633392.1"/>
    <property type="molecule type" value="Genomic_DNA"/>
</dbReference>
<dbReference type="RefSeq" id="WP_158035171.1">
    <property type="nucleotide sequence ID" value="NZ_BAAAZV010000007.1"/>
</dbReference>
<dbReference type="AlphaFoldDB" id="A0A7C8FTN7"/>
<reference evidence="2 3" key="1">
    <citation type="submission" date="2019-09" db="EMBL/GenBank/DDBJ databases">
        <title>Phylogeny of genus Pseudoclavibacter and closely related genus.</title>
        <authorList>
            <person name="Li Y."/>
        </authorList>
    </citation>
    <scope>NUCLEOTIDE SEQUENCE [LARGE SCALE GENOMIC DNA]</scope>
    <source>
        <strain evidence="2 3">JCM 16921</strain>
    </source>
</reference>
<dbReference type="Proteomes" id="UP000481339">
    <property type="component" value="Unassembled WGS sequence"/>
</dbReference>
<keyword evidence="1" id="KW-0812">Transmembrane</keyword>
<accession>A0A7C8FTN7</accession>
<feature type="transmembrane region" description="Helical" evidence="1">
    <location>
        <begin position="12"/>
        <end position="35"/>
    </location>
</feature>
<feature type="transmembrane region" description="Helical" evidence="1">
    <location>
        <begin position="97"/>
        <end position="117"/>
    </location>
</feature>
<comment type="caution">
    <text evidence="2">The sequence shown here is derived from an EMBL/GenBank/DDBJ whole genome shotgun (WGS) entry which is preliminary data.</text>
</comment>
<gene>
    <name evidence="2" type="ORF">F8O02_00105</name>
</gene>